<proteinExistence type="predicted"/>
<dbReference type="AlphaFoldDB" id="A0A158DD72"/>
<sequence>MTRCDTFTVRGILYSALSRLIGHRLTLRVYADHLDCYLSGALVHNTARGSHAANSRRRKLDYRHFIEALKRTPTLLRVPAMP</sequence>
<dbReference type="Proteomes" id="UP000054624">
    <property type="component" value="Unassembled WGS sequence"/>
</dbReference>
<accession>A0A158DD72</accession>
<dbReference type="EMBL" id="FCOI02000038">
    <property type="protein sequence ID" value="SAK92403.1"/>
    <property type="molecule type" value="Genomic_DNA"/>
</dbReference>
<name>A0A158DD72_9BURK</name>
<dbReference type="STRING" id="1777137.AWB76_06811"/>
<gene>
    <name evidence="1" type="ORF">AWB76_06811</name>
</gene>
<keyword evidence="2" id="KW-1185">Reference proteome</keyword>
<reference evidence="2" key="1">
    <citation type="submission" date="2016-01" db="EMBL/GenBank/DDBJ databases">
        <authorList>
            <person name="Peeters Charlotte."/>
        </authorList>
    </citation>
    <scope>NUCLEOTIDE SEQUENCE [LARGE SCALE GENOMIC DNA]</scope>
</reference>
<organism evidence="1 2">
    <name type="scientific">Caballeronia temeraria</name>
    <dbReference type="NCBI Taxonomy" id="1777137"/>
    <lineage>
        <taxon>Bacteria</taxon>
        <taxon>Pseudomonadati</taxon>
        <taxon>Pseudomonadota</taxon>
        <taxon>Betaproteobacteria</taxon>
        <taxon>Burkholderiales</taxon>
        <taxon>Burkholderiaceae</taxon>
        <taxon>Caballeronia</taxon>
    </lineage>
</organism>
<evidence type="ECO:0000313" key="1">
    <source>
        <dbReference type="EMBL" id="SAK92403.1"/>
    </source>
</evidence>
<protein>
    <submittedName>
        <fullName evidence="1">Integrase catalytic region</fullName>
    </submittedName>
</protein>
<evidence type="ECO:0000313" key="2">
    <source>
        <dbReference type="Proteomes" id="UP000054624"/>
    </source>
</evidence>